<dbReference type="InterPro" id="IPR036661">
    <property type="entry name" value="Luciferase-like_sf"/>
</dbReference>
<feature type="domain" description="Luciferase-like" evidence="6">
    <location>
        <begin position="37"/>
        <end position="401"/>
    </location>
</feature>
<protein>
    <submittedName>
        <fullName evidence="7">LLM class flavin-dependent oxidoreductase</fullName>
        <ecNumber evidence="7">1.-.-.-</ecNumber>
    </submittedName>
</protein>
<keyword evidence="4" id="KW-0503">Monooxygenase</keyword>
<dbReference type="Proteomes" id="UP001589798">
    <property type="component" value="Unassembled WGS sequence"/>
</dbReference>
<evidence type="ECO:0000256" key="5">
    <source>
        <dbReference type="ARBA" id="ARBA00033748"/>
    </source>
</evidence>
<dbReference type="InterPro" id="IPR016215">
    <property type="entry name" value="NTA_MOA"/>
</dbReference>
<name>A0ABV6CXR0_9SPHN</name>
<keyword evidence="1" id="KW-0285">Flavoprotein</keyword>
<evidence type="ECO:0000313" key="8">
    <source>
        <dbReference type="Proteomes" id="UP001589798"/>
    </source>
</evidence>
<gene>
    <name evidence="7" type="ORF">ACFFJC_12270</name>
</gene>
<comment type="similarity">
    <text evidence="5">Belongs to the NtaA/SnaA/DszA monooxygenase family.</text>
</comment>
<evidence type="ECO:0000256" key="2">
    <source>
        <dbReference type="ARBA" id="ARBA00022643"/>
    </source>
</evidence>
<proteinExistence type="inferred from homology"/>
<evidence type="ECO:0000256" key="1">
    <source>
        <dbReference type="ARBA" id="ARBA00022630"/>
    </source>
</evidence>
<keyword evidence="8" id="KW-1185">Reference proteome</keyword>
<reference evidence="7 8" key="1">
    <citation type="submission" date="2024-09" db="EMBL/GenBank/DDBJ databases">
        <authorList>
            <person name="Sun Q."/>
            <person name="Mori K."/>
        </authorList>
    </citation>
    <scope>NUCLEOTIDE SEQUENCE [LARGE SCALE GENOMIC DNA]</scope>
    <source>
        <strain evidence="7 8">CCM 7706</strain>
    </source>
</reference>
<evidence type="ECO:0000259" key="6">
    <source>
        <dbReference type="Pfam" id="PF00296"/>
    </source>
</evidence>
<comment type="caution">
    <text evidence="7">The sequence shown here is derived from an EMBL/GenBank/DDBJ whole genome shotgun (WGS) entry which is preliminary data.</text>
</comment>
<dbReference type="RefSeq" id="WP_379487797.1">
    <property type="nucleotide sequence ID" value="NZ_JBHLWK010000015.1"/>
</dbReference>
<accession>A0ABV6CXR0</accession>
<dbReference type="InterPro" id="IPR011251">
    <property type="entry name" value="Luciferase-like_dom"/>
</dbReference>
<dbReference type="EC" id="1.-.-.-" evidence="7"/>
<dbReference type="PANTHER" id="PTHR30011">
    <property type="entry name" value="ALKANESULFONATE MONOOXYGENASE-RELATED"/>
    <property type="match status" value="1"/>
</dbReference>
<dbReference type="EMBL" id="JBHLWK010000015">
    <property type="protein sequence ID" value="MFC0205043.1"/>
    <property type="molecule type" value="Genomic_DNA"/>
</dbReference>
<dbReference type="SUPFAM" id="SSF51679">
    <property type="entry name" value="Bacterial luciferase-like"/>
    <property type="match status" value="1"/>
</dbReference>
<evidence type="ECO:0000256" key="3">
    <source>
        <dbReference type="ARBA" id="ARBA00023002"/>
    </source>
</evidence>
<dbReference type="PANTHER" id="PTHR30011:SF16">
    <property type="entry name" value="C2H2 FINGER DOMAIN TRANSCRIPTION FACTOR (EUROFUNG)-RELATED"/>
    <property type="match status" value="1"/>
</dbReference>
<dbReference type="Pfam" id="PF00296">
    <property type="entry name" value="Bac_luciferase"/>
    <property type="match status" value="1"/>
</dbReference>
<dbReference type="InterPro" id="IPR051260">
    <property type="entry name" value="Diverse_substr_monoxygenases"/>
</dbReference>
<keyword evidence="3 7" id="KW-0560">Oxidoreductase</keyword>
<sequence length="454" mass="49945">MIPGSLREPEGTKRMSLQRQLHLGAFMRPVSIHTGAWRYPGAIPDANFNFAAIRQFARKLEAGKFDAFFMADHLGVLNMPVEALRRSHTVTSFEPFTLLSALAGATERIGLVATASTTFDEPFHVARRFASLDHLSGGRAGWNVVTTSNPESAKNFGFEVQPDHSGRYGRAREFYDVVTGLWDSFAEDAFVCDAESGIYFNPARMHVLDHRGLHFSVLGPLNIARPPQGWPVIFQAGASDPGRQLAAETAEVVFAAGSNLAAAKSFYSDVKGRMIPIGRNPDHLKILPAALVVVGDTVEQAKAKRAHLDSLVHYESGIHSLCGMLDHDVSGFDPDGPLPEIPDTNASKTSREMLVTQARQYNLTIRQLAAKAGSYAGLAFVGTPASIADEMEQWLEERGSDGFVVMFPYLPEGLDDFVDRVVPELQRRGIFRKDYQGTTLRDHFGLPRPGNRFF</sequence>
<evidence type="ECO:0000313" key="7">
    <source>
        <dbReference type="EMBL" id="MFC0205043.1"/>
    </source>
</evidence>
<evidence type="ECO:0000256" key="4">
    <source>
        <dbReference type="ARBA" id="ARBA00023033"/>
    </source>
</evidence>
<dbReference type="CDD" id="cd01095">
    <property type="entry name" value="Nitrilotriacetate_monoxgenase"/>
    <property type="match status" value="1"/>
</dbReference>
<dbReference type="Gene3D" id="3.20.20.30">
    <property type="entry name" value="Luciferase-like domain"/>
    <property type="match status" value="1"/>
</dbReference>
<dbReference type="NCBIfam" id="TIGR03860">
    <property type="entry name" value="FMN_nitrolo"/>
    <property type="match status" value="1"/>
</dbReference>
<organism evidence="7 8">
    <name type="scientific">Novosphingobium soli</name>
    <dbReference type="NCBI Taxonomy" id="574956"/>
    <lineage>
        <taxon>Bacteria</taxon>
        <taxon>Pseudomonadati</taxon>
        <taxon>Pseudomonadota</taxon>
        <taxon>Alphaproteobacteria</taxon>
        <taxon>Sphingomonadales</taxon>
        <taxon>Sphingomonadaceae</taxon>
        <taxon>Novosphingobium</taxon>
    </lineage>
</organism>
<dbReference type="GO" id="GO:0016491">
    <property type="term" value="F:oxidoreductase activity"/>
    <property type="evidence" value="ECO:0007669"/>
    <property type="project" value="UniProtKB-KW"/>
</dbReference>
<dbReference type="PIRSF" id="PIRSF000337">
    <property type="entry name" value="NTA_MOA"/>
    <property type="match status" value="1"/>
</dbReference>
<keyword evidence="2" id="KW-0288">FMN</keyword>